<reference evidence="11" key="2">
    <citation type="journal article" date="2021" name="PeerJ">
        <title>Extensive microbial diversity within the chicken gut microbiome revealed by metagenomics and culture.</title>
        <authorList>
            <person name="Gilroy R."/>
            <person name="Ravi A."/>
            <person name="Getino M."/>
            <person name="Pursley I."/>
            <person name="Horton D.L."/>
            <person name="Alikhan N.F."/>
            <person name="Baker D."/>
            <person name="Gharbi K."/>
            <person name="Hall N."/>
            <person name="Watson M."/>
            <person name="Adriaenssens E.M."/>
            <person name="Foster-Nyarko E."/>
            <person name="Jarju S."/>
            <person name="Secka A."/>
            <person name="Antonio M."/>
            <person name="Oren A."/>
            <person name="Chaudhuri R.R."/>
            <person name="La Ragione R."/>
            <person name="Hildebrand F."/>
            <person name="Pallen M.J."/>
        </authorList>
    </citation>
    <scope>NUCLEOTIDE SEQUENCE</scope>
    <source>
        <strain evidence="11">6919</strain>
    </source>
</reference>
<reference evidence="11" key="1">
    <citation type="submission" date="2020-10" db="EMBL/GenBank/DDBJ databases">
        <authorList>
            <person name="Gilroy R."/>
        </authorList>
    </citation>
    <scope>NUCLEOTIDE SEQUENCE</scope>
    <source>
        <strain evidence="11">6919</strain>
    </source>
</reference>
<accession>A0A9D9INK1</accession>
<dbReference type="InterPro" id="IPR001431">
    <property type="entry name" value="Pept_M16_Zn_BS"/>
</dbReference>
<dbReference type="InterPro" id="IPR050626">
    <property type="entry name" value="Peptidase_M16"/>
</dbReference>
<evidence type="ECO:0000256" key="2">
    <source>
        <dbReference type="ARBA" id="ARBA00007261"/>
    </source>
</evidence>
<evidence type="ECO:0000256" key="4">
    <source>
        <dbReference type="ARBA" id="ARBA00022723"/>
    </source>
</evidence>
<keyword evidence="6" id="KW-0862">Zinc</keyword>
<dbReference type="InterPro" id="IPR007863">
    <property type="entry name" value="Peptidase_M16_C"/>
</dbReference>
<dbReference type="Proteomes" id="UP000823598">
    <property type="component" value="Unassembled WGS sequence"/>
</dbReference>
<comment type="caution">
    <text evidence="11">The sequence shown here is derived from an EMBL/GenBank/DDBJ whole genome shotgun (WGS) entry which is preliminary data.</text>
</comment>
<dbReference type="InterPro" id="IPR011765">
    <property type="entry name" value="Pept_M16_N"/>
</dbReference>
<dbReference type="PANTHER" id="PTHR43690">
    <property type="entry name" value="NARDILYSIN"/>
    <property type="match status" value="1"/>
</dbReference>
<evidence type="ECO:0000256" key="8">
    <source>
        <dbReference type="RuleBase" id="RU004447"/>
    </source>
</evidence>
<dbReference type="AlphaFoldDB" id="A0A9D9INK1"/>
<dbReference type="PANTHER" id="PTHR43690:SF17">
    <property type="entry name" value="PROTEIN YHJJ"/>
    <property type="match status" value="1"/>
</dbReference>
<evidence type="ECO:0000313" key="12">
    <source>
        <dbReference type="Proteomes" id="UP000823598"/>
    </source>
</evidence>
<keyword evidence="5" id="KW-0378">Hydrolase</keyword>
<feature type="domain" description="Peptidase M16 N-terminal" evidence="9">
    <location>
        <begin position="2"/>
        <end position="104"/>
    </location>
</feature>
<dbReference type="Pfam" id="PF00675">
    <property type="entry name" value="Peptidase_M16"/>
    <property type="match status" value="1"/>
</dbReference>
<dbReference type="Pfam" id="PF05193">
    <property type="entry name" value="Peptidase_M16_C"/>
    <property type="match status" value="1"/>
</dbReference>
<keyword evidence="7" id="KW-0482">Metalloprotease</keyword>
<dbReference type="SUPFAM" id="SSF63411">
    <property type="entry name" value="LuxS/MPP-like metallohydrolase"/>
    <property type="match status" value="2"/>
</dbReference>
<comment type="similarity">
    <text evidence="2 8">Belongs to the peptidase M16 family.</text>
</comment>
<feature type="domain" description="Peptidase M16 C-terminal" evidence="10">
    <location>
        <begin position="147"/>
        <end position="319"/>
    </location>
</feature>
<evidence type="ECO:0000256" key="7">
    <source>
        <dbReference type="ARBA" id="ARBA00023049"/>
    </source>
</evidence>
<dbReference type="GO" id="GO:0004222">
    <property type="term" value="F:metalloendopeptidase activity"/>
    <property type="evidence" value="ECO:0007669"/>
    <property type="project" value="InterPro"/>
</dbReference>
<proteinExistence type="inferred from homology"/>
<organism evidence="11 12">
    <name type="scientific">Candidatus Limisoma faecipullorum</name>
    <dbReference type="NCBI Taxonomy" id="2840854"/>
    <lineage>
        <taxon>Bacteria</taxon>
        <taxon>Pseudomonadati</taxon>
        <taxon>Bacteroidota</taxon>
        <taxon>Bacteroidia</taxon>
        <taxon>Bacteroidales</taxon>
        <taxon>Candidatus Limisoma</taxon>
    </lineage>
</organism>
<evidence type="ECO:0000256" key="5">
    <source>
        <dbReference type="ARBA" id="ARBA00022801"/>
    </source>
</evidence>
<evidence type="ECO:0000256" key="6">
    <source>
        <dbReference type="ARBA" id="ARBA00022833"/>
    </source>
</evidence>
<protein>
    <submittedName>
        <fullName evidence="11">Insulinase family protein</fullName>
    </submittedName>
</protein>
<keyword evidence="4" id="KW-0479">Metal-binding</keyword>
<keyword evidence="3" id="KW-0645">Protease</keyword>
<evidence type="ECO:0000256" key="1">
    <source>
        <dbReference type="ARBA" id="ARBA00001947"/>
    </source>
</evidence>
<gene>
    <name evidence="11" type="ORF">IAB88_01045</name>
</gene>
<dbReference type="InterPro" id="IPR011249">
    <property type="entry name" value="Metalloenz_LuxS/M16"/>
</dbReference>
<dbReference type="EMBL" id="JADIMC010000013">
    <property type="protein sequence ID" value="MBO8475560.1"/>
    <property type="molecule type" value="Genomic_DNA"/>
</dbReference>
<dbReference type="GO" id="GO:0006508">
    <property type="term" value="P:proteolysis"/>
    <property type="evidence" value="ECO:0007669"/>
    <property type="project" value="UniProtKB-KW"/>
</dbReference>
<dbReference type="Gene3D" id="3.30.830.10">
    <property type="entry name" value="Metalloenzyme, LuxS/M16 peptidase-like"/>
    <property type="match status" value="2"/>
</dbReference>
<dbReference type="GO" id="GO:0046872">
    <property type="term" value="F:metal ion binding"/>
    <property type="evidence" value="ECO:0007669"/>
    <property type="project" value="UniProtKB-KW"/>
</dbReference>
<evidence type="ECO:0000259" key="9">
    <source>
        <dbReference type="Pfam" id="PF00675"/>
    </source>
</evidence>
<name>A0A9D9INK1_9BACT</name>
<evidence type="ECO:0000259" key="10">
    <source>
        <dbReference type="Pfam" id="PF05193"/>
    </source>
</evidence>
<evidence type="ECO:0000256" key="3">
    <source>
        <dbReference type="ARBA" id="ARBA00022670"/>
    </source>
</evidence>
<sequence>MAAVNLLYRVGSRNENPEHTGLAHLLEHLMFSGSLNAPNFDMPLQEAGGENNAWTTNDITNYYEVLPVTNIETAFWLEADRMCNLSLDEKSISVQRSVVTEEFKQRVVNVPYGDLTHLWRSLSYKVHPYRWPVIGLKVNDIERMPSEVVRDFYERYYSPDNAVLSVVGNIDSDSVFRLAEKWFGNIPSRVSGNCRIKQEPKQDAYRELHVRRNVPYDTIVRAYHICGRLAADYYVCDLLSDVLANGRSSRFFRNIYSKGGLVSSIDASITGELDAGVLLIKAQLLPGTDFNTVEKVIDYELGKVIDGDVKVGEIEKNANRYESNALFSNMNNDERAANLCYYEMLGDVDIINEEPAVYRSATPQRLAEVAGLVLKKDNCSTVYYESAML</sequence>
<evidence type="ECO:0000313" key="11">
    <source>
        <dbReference type="EMBL" id="MBO8475560.1"/>
    </source>
</evidence>
<comment type="cofactor">
    <cofactor evidence="1">
        <name>Zn(2+)</name>
        <dbReference type="ChEBI" id="CHEBI:29105"/>
    </cofactor>
</comment>
<dbReference type="PROSITE" id="PS00143">
    <property type="entry name" value="INSULINASE"/>
    <property type="match status" value="1"/>
</dbReference>